<proteinExistence type="predicted"/>
<accession>A0A6A4UW89</accession>
<keyword evidence="3" id="KW-1185">Reference proteome</keyword>
<protein>
    <submittedName>
        <fullName evidence="2">Uncharacterized protein</fullName>
    </submittedName>
</protein>
<evidence type="ECO:0000256" key="1">
    <source>
        <dbReference type="SAM" id="MobiDB-lite"/>
    </source>
</evidence>
<feature type="region of interest" description="Disordered" evidence="1">
    <location>
        <begin position="84"/>
        <end position="103"/>
    </location>
</feature>
<evidence type="ECO:0000313" key="3">
    <source>
        <dbReference type="Proteomes" id="UP000440578"/>
    </source>
</evidence>
<name>A0A6A4UW89_AMPAM</name>
<dbReference type="Proteomes" id="UP000440578">
    <property type="component" value="Unassembled WGS sequence"/>
</dbReference>
<dbReference type="EMBL" id="VIIS01002221">
    <property type="protein sequence ID" value="KAF0286916.1"/>
    <property type="molecule type" value="Genomic_DNA"/>
</dbReference>
<reference evidence="2 3" key="1">
    <citation type="submission" date="2019-07" db="EMBL/GenBank/DDBJ databases">
        <title>Draft genome assembly of a fouling barnacle, Amphibalanus amphitrite (Darwin, 1854): The first reference genome for Thecostraca.</title>
        <authorList>
            <person name="Kim W."/>
        </authorList>
    </citation>
    <scope>NUCLEOTIDE SEQUENCE [LARGE SCALE GENOMIC DNA]</scope>
    <source>
        <strain evidence="2">SNU_AA5</strain>
        <tissue evidence="2">Soma without cirri and trophi</tissue>
    </source>
</reference>
<dbReference type="AlphaFoldDB" id="A0A6A4UW89"/>
<evidence type="ECO:0000313" key="2">
    <source>
        <dbReference type="EMBL" id="KAF0286916.1"/>
    </source>
</evidence>
<organism evidence="2 3">
    <name type="scientific">Amphibalanus amphitrite</name>
    <name type="common">Striped barnacle</name>
    <name type="synonym">Balanus amphitrite</name>
    <dbReference type="NCBI Taxonomy" id="1232801"/>
    <lineage>
        <taxon>Eukaryota</taxon>
        <taxon>Metazoa</taxon>
        <taxon>Ecdysozoa</taxon>
        <taxon>Arthropoda</taxon>
        <taxon>Crustacea</taxon>
        <taxon>Multicrustacea</taxon>
        <taxon>Cirripedia</taxon>
        <taxon>Thoracica</taxon>
        <taxon>Thoracicalcarea</taxon>
        <taxon>Balanomorpha</taxon>
        <taxon>Balanoidea</taxon>
        <taxon>Balanidae</taxon>
        <taxon>Amphibalaninae</taxon>
        <taxon>Amphibalanus</taxon>
    </lineage>
</organism>
<sequence>MRKRPGSSNDSQTDTWTTTASSLLMGLLTPGRLTDTVSEAVGRASSRLLDRLTGPLQTVTGRASSGLRRLPRLLAPAQRLVMGPLAEPVRPPPASARPRRPRSELERLQRRLYHSESVQRASAAELARLRRRMVERRLASRAHWSVAAAERNGDMLAHLWTLQP</sequence>
<gene>
    <name evidence="2" type="ORF">FJT64_014564</name>
</gene>
<comment type="caution">
    <text evidence="2">The sequence shown here is derived from an EMBL/GenBank/DDBJ whole genome shotgun (WGS) entry which is preliminary data.</text>
</comment>